<name>A0A9P6DPA4_9AGAM</name>
<dbReference type="Proteomes" id="UP000886523">
    <property type="component" value="Unassembled WGS sequence"/>
</dbReference>
<dbReference type="AlphaFoldDB" id="A0A9P6DPA4"/>
<keyword evidence="2" id="KW-1185">Reference proteome</keyword>
<evidence type="ECO:0000313" key="1">
    <source>
        <dbReference type="EMBL" id="KAF9508777.1"/>
    </source>
</evidence>
<organism evidence="1 2">
    <name type="scientific">Hydnum rufescens UP504</name>
    <dbReference type="NCBI Taxonomy" id="1448309"/>
    <lineage>
        <taxon>Eukaryota</taxon>
        <taxon>Fungi</taxon>
        <taxon>Dikarya</taxon>
        <taxon>Basidiomycota</taxon>
        <taxon>Agaricomycotina</taxon>
        <taxon>Agaricomycetes</taxon>
        <taxon>Cantharellales</taxon>
        <taxon>Hydnaceae</taxon>
        <taxon>Hydnum</taxon>
    </lineage>
</organism>
<dbReference type="EMBL" id="MU129050">
    <property type="protein sequence ID" value="KAF9508777.1"/>
    <property type="molecule type" value="Genomic_DNA"/>
</dbReference>
<comment type="caution">
    <text evidence="1">The sequence shown here is derived from an EMBL/GenBank/DDBJ whole genome shotgun (WGS) entry which is preliminary data.</text>
</comment>
<reference evidence="1" key="1">
    <citation type="journal article" date="2020" name="Nat. Commun.">
        <title>Large-scale genome sequencing of mycorrhizal fungi provides insights into the early evolution of symbiotic traits.</title>
        <authorList>
            <person name="Miyauchi S."/>
            <person name="Kiss E."/>
            <person name="Kuo A."/>
            <person name="Drula E."/>
            <person name="Kohler A."/>
            <person name="Sanchez-Garcia M."/>
            <person name="Morin E."/>
            <person name="Andreopoulos B."/>
            <person name="Barry K.W."/>
            <person name="Bonito G."/>
            <person name="Buee M."/>
            <person name="Carver A."/>
            <person name="Chen C."/>
            <person name="Cichocki N."/>
            <person name="Clum A."/>
            <person name="Culley D."/>
            <person name="Crous P.W."/>
            <person name="Fauchery L."/>
            <person name="Girlanda M."/>
            <person name="Hayes R.D."/>
            <person name="Keri Z."/>
            <person name="LaButti K."/>
            <person name="Lipzen A."/>
            <person name="Lombard V."/>
            <person name="Magnuson J."/>
            <person name="Maillard F."/>
            <person name="Murat C."/>
            <person name="Nolan M."/>
            <person name="Ohm R.A."/>
            <person name="Pangilinan J."/>
            <person name="Pereira M.F."/>
            <person name="Perotto S."/>
            <person name="Peter M."/>
            <person name="Pfister S."/>
            <person name="Riley R."/>
            <person name="Sitrit Y."/>
            <person name="Stielow J.B."/>
            <person name="Szollosi G."/>
            <person name="Zifcakova L."/>
            <person name="Stursova M."/>
            <person name="Spatafora J.W."/>
            <person name="Tedersoo L."/>
            <person name="Vaario L.M."/>
            <person name="Yamada A."/>
            <person name="Yan M."/>
            <person name="Wang P."/>
            <person name="Xu J."/>
            <person name="Bruns T."/>
            <person name="Baldrian P."/>
            <person name="Vilgalys R."/>
            <person name="Dunand C."/>
            <person name="Henrissat B."/>
            <person name="Grigoriev I.V."/>
            <person name="Hibbett D."/>
            <person name="Nagy L.G."/>
            <person name="Martin F.M."/>
        </authorList>
    </citation>
    <scope>NUCLEOTIDE SEQUENCE</scope>
    <source>
        <strain evidence="1">UP504</strain>
    </source>
</reference>
<sequence length="169" mass="19067">MGMFGLIRGSPGSISPVSCLLVRWVEGGGGFVRGVWAAFLWEAYDERVVFVESIEAESCPVLYIVKVFMYRGTEHSISRAYIGVERKAPDMYQRALFWMTARGSACVFLPCHHIPLYVIPWGRQPEGIAVNNAIRNEAWSETRLYSLYTRHMSYHLAIHCGVCSAAFPL</sequence>
<protein>
    <submittedName>
        <fullName evidence="1">Uncharacterized protein</fullName>
    </submittedName>
</protein>
<accession>A0A9P6DPA4</accession>
<evidence type="ECO:0000313" key="2">
    <source>
        <dbReference type="Proteomes" id="UP000886523"/>
    </source>
</evidence>
<gene>
    <name evidence="1" type="ORF">BS47DRAFT_205322</name>
</gene>
<proteinExistence type="predicted"/>